<feature type="transmembrane region" description="Helical" evidence="10">
    <location>
        <begin position="12"/>
        <end position="35"/>
    </location>
</feature>
<dbReference type="Gene3D" id="3.30.565.10">
    <property type="entry name" value="Histidine kinase-like ATPase, C-terminal domain"/>
    <property type="match status" value="1"/>
</dbReference>
<dbReference type="InterPro" id="IPR004358">
    <property type="entry name" value="Sig_transdc_His_kin-like_C"/>
</dbReference>
<keyword evidence="6" id="KW-0808">Transferase</keyword>
<evidence type="ECO:0000259" key="11">
    <source>
        <dbReference type="PROSITE" id="PS50109"/>
    </source>
</evidence>
<evidence type="ECO:0000256" key="3">
    <source>
        <dbReference type="ARBA" id="ARBA00012438"/>
    </source>
</evidence>
<dbReference type="PROSITE" id="PS50109">
    <property type="entry name" value="HIS_KIN"/>
    <property type="match status" value="1"/>
</dbReference>
<dbReference type="GO" id="GO:0005886">
    <property type="term" value="C:plasma membrane"/>
    <property type="evidence" value="ECO:0007669"/>
    <property type="project" value="UniProtKB-SubCell"/>
</dbReference>
<dbReference type="SUPFAM" id="SSF47384">
    <property type="entry name" value="Homodimeric domain of signal transducing histidine kinase"/>
    <property type="match status" value="1"/>
</dbReference>
<dbReference type="InterPro" id="IPR003661">
    <property type="entry name" value="HisK_dim/P_dom"/>
</dbReference>
<dbReference type="PRINTS" id="PR00344">
    <property type="entry name" value="BCTRLSENSOR"/>
</dbReference>
<dbReference type="PANTHER" id="PTHR44936:SF10">
    <property type="entry name" value="SENSOR PROTEIN RSTB"/>
    <property type="match status" value="1"/>
</dbReference>
<sequence length="503" mass="55485">MHAVDRRKWRPGLWAVILVVLGLVLCLPIAGLFLFRFYANQLVQQTEESLLMQAAVLTAAYEQLYRHAADLPDTPTVLPTERNFQPLFPSVTMNPQAILPPRPNARTATEAIGVPYAQIGPQLSRMALRAQEQTLAGYRFLDRHGTVIGGSAEGGAYLGHVNEVALALNGDVASVARTRVRESGERVLYTLSQGSRVRIFVAMPAMVDEDIIGVVYISRTPNHIFRFLYGERWNLVQAAAFVLFSTGLIGFVFWRFVSQPLRALIRRTDAMDGASKWEPLEHYGTREVETLARSFQALTERLHQSRDTLTTYTAHVSHEMKSPLTSIKGAAELMQDDMPPETRARFLDNIRNDAARIEDLLARMRDYSAVGATPLRGKCRVSEVVPLVEGVSVTVTPERATAPIPGDVLTMVLTHLLENAAEHGAQTVQITVDATGMTITDDGAGISEGNRARVFEPFFTTRRRDGGTGMGLNIVRSGIEATGGAITLEPSEKGTRFRISFTR</sequence>
<evidence type="ECO:0000256" key="7">
    <source>
        <dbReference type="ARBA" id="ARBA00022741"/>
    </source>
</evidence>
<keyword evidence="9" id="KW-0067">ATP-binding</keyword>
<keyword evidence="10" id="KW-0472">Membrane</keyword>
<dbReference type="InterPro" id="IPR036097">
    <property type="entry name" value="HisK_dim/P_sf"/>
</dbReference>
<dbReference type="Pfam" id="PF02518">
    <property type="entry name" value="HATPase_c"/>
    <property type="match status" value="1"/>
</dbReference>
<evidence type="ECO:0000259" key="12">
    <source>
        <dbReference type="PROSITE" id="PS50885"/>
    </source>
</evidence>
<dbReference type="SUPFAM" id="SSF55874">
    <property type="entry name" value="ATPase domain of HSP90 chaperone/DNA topoisomerase II/histidine kinase"/>
    <property type="match status" value="1"/>
</dbReference>
<dbReference type="InterPro" id="IPR005467">
    <property type="entry name" value="His_kinase_dom"/>
</dbReference>
<dbReference type="InterPro" id="IPR036890">
    <property type="entry name" value="HATPase_C_sf"/>
</dbReference>
<reference evidence="13 14" key="1">
    <citation type="submission" date="2021-07" db="EMBL/GenBank/DDBJ databases">
        <title>Karlodiniumbacter phycospheric gen. nov., sp. nov., a phycosphere bacterium isolated from karlodinium veneficum.</title>
        <authorList>
            <person name="Peng Y."/>
            <person name="Jiang L."/>
            <person name="Lee J."/>
        </authorList>
    </citation>
    <scope>NUCLEOTIDE SEQUENCE</scope>
    <source>
        <strain evidence="13 14">N5</strain>
    </source>
</reference>
<accession>A0A975YEJ5</accession>
<protein>
    <recommendedName>
        <fullName evidence="3">histidine kinase</fullName>
        <ecNumber evidence="3">2.7.13.3</ecNumber>
    </recommendedName>
</protein>
<organism evidence="13">
    <name type="scientific">Gymnodinialimonas phycosphaerae</name>
    <dbReference type="NCBI Taxonomy" id="2841589"/>
    <lineage>
        <taxon>Bacteria</taxon>
        <taxon>Pseudomonadati</taxon>
        <taxon>Pseudomonadota</taxon>
        <taxon>Alphaproteobacteria</taxon>
        <taxon>Rhodobacterales</taxon>
        <taxon>Paracoccaceae</taxon>
        <taxon>Gymnodinialimonas</taxon>
    </lineage>
</organism>
<dbReference type="Gene3D" id="1.10.287.130">
    <property type="match status" value="1"/>
</dbReference>
<dbReference type="PANTHER" id="PTHR44936">
    <property type="entry name" value="SENSOR PROTEIN CREC"/>
    <property type="match status" value="1"/>
</dbReference>
<dbReference type="EC" id="2.7.13.3" evidence="3"/>
<evidence type="ECO:0000313" key="14">
    <source>
        <dbReference type="Proteomes" id="UP000693972"/>
    </source>
</evidence>
<evidence type="ECO:0000256" key="10">
    <source>
        <dbReference type="SAM" id="Phobius"/>
    </source>
</evidence>
<keyword evidence="7" id="KW-0547">Nucleotide-binding</keyword>
<evidence type="ECO:0000256" key="6">
    <source>
        <dbReference type="ARBA" id="ARBA00022679"/>
    </source>
</evidence>
<feature type="transmembrane region" description="Helical" evidence="10">
    <location>
        <begin position="238"/>
        <end position="257"/>
    </location>
</feature>
<comment type="catalytic activity">
    <reaction evidence="1">
        <text>ATP + protein L-histidine = ADP + protein N-phospho-L-histidine.</text>
        <dbReference type="EC" id="2.7.13.3"/>
    </reaction>
</comment>
<dbReference type="Proteomes" id="UP000693972">
    <property type="component" value="Unassembled WGS sequence"/>
</dbReference>
<dbReference type="CDD" id="cd00082">
    <property type="entry name" value="HisKA"/>
    <property type="match status" value="1"/>
</dbReference>
<gene>
    <name evidence="13" type="ORF">KUL25_12955</name>
</gene>
<evidence type="ECO:0000256" key="1">
    <source>
        <dbReference type="ARBA" id="ARBA00000085"/>
    </source>
</evidence>
<feature type="domain" description="HAMP" evidence="12">
    <location>
        <begin position="255"/>
        <end position="307"/>
    </location>
</feature>
<dbReference type="SMART" id="SM00304">
    <property type="entry name" value="HAMP"/>
    <property type="match status" value="1"/>
</dbReference>
<dbReference type="InterPro" id="IPR050980">
    <property type="entry name" value="2C_sensor_his_kinase"/>
</dbReference>
<evidence type="ECO:0000256" key="5">
    <source>
        <dbReference type="ARBA" id="ARBA00022553"/>
    </source>
</evidence>
<proteinExistence type="predicted"/>
<dbReference type="AlphaFoldDB" id="A0A975YEJ5"/>
<dbReference type="GO" id="GO:0005524">
    <property type="term" value="F:ATP binding"/>
    <property type="evidence" value="ECO:0007669"/>
    <property type="project" value="UniProtKB-KW"/>
</dbReference>
<dbReference type="GO" id="GO:0000155">
    <property type="term" value="F:phosphorelay sensor kinase activity"/>
    <property type="evidence" value="ECO:0007669"/>
    <property type="project" value="InterPro"/>
</dbReference>
<evidence type="ECO:0000256" key="8">
    <source>
        <dbReference type="ARBA" id="ARBA00022777"/>
    </source>
</evidence>
<keyword evidence="10" id="KW-1133">Transmembrane helix</keyword>
<keyword evidence="5" id="KW-0597">Phosphoprotein</keyword>
<dbReference type="EMBL" id="CP078073">
    <property type="protein sequence ID" value="QXL86376.1"/>
    <property type="molecule type" value="Genomic_DNA"/>
</dbReference>
<dbReference type="InterPro" id="IPR003594">
    <property type="entry name" value="HATPase_dom"/>
</dbReference>
<keyword evidence="4" id="KW-1003">Cell membrane</keyword>
<evidence type="ECO:0000256" key="4">
    <source>
        <dbReference type="ARBA" id="ARBA00022475"/>
    </source>
</evidence>
<keyword evidence="14" id="KW-1185">Reference proteome</keyword>
<evidence type="ECO:0000256" key="9">
    <source>
        <dbReference type="ARBA" id="ARBA00022840"/>
    </source>
</evidence>
<dbReference type="Pfam" id="PF00512">
    <property type="entry name" value="HisKA"/>
    <property type="match status" value="1"/>
</dbReference>
<comment type="subcellular location">
    <subcellularLocation>
        <location evidence="2">Cell membrane</location>
        <topology evidence="2">Multi-pass membrane protein</topology>
    </subcellularLocation>
</comment>
<keyword evidence="10" id="KW-0812">Transmembrane</keyword>
<dbReference type="RefSeq" id="WP_257893338.1">
    <property type="nucleotide sequence ID" value="NZ_JAIMBW010000001.1"/>
</dbReference>
<keyword evidence="8 13" id="KW-0418">Kinase</keyword>
<dbReference type="Gene3D" id="6.10.340.10">
    <property type="match status" value="1"/>
</dbReference>
<evidence type="ECO:0000313" key="13">
    <source>
        <dbReference type="EMBL" id="QXL86376.1"/>
    </source>
</evidence>
<dbReference type="SMART" id="SM00388">
    <property type="entry name" value="HisKA"/>
    <property type="match status" value="1"/>
</dbReference>
<dbReference type="SMART" id="SM00387">
    <property type="entry name" value="HATPase_c"/>
    <property type="match status" value="1"/>
</dbReference>
<name>A0A975YEJ5_9RHOB</name>
<feature type="domain" description="Histidine kinase" evidence="11">
    <location>
        <begin position="315"/>
        <end position="503"/>
    </location>
</feature>
<dbReference type="EMBL" id="JAIMBW010000001">
    <property type="protein sequence ID" value="MBY4893673.1"/>
    <property type="molecule type" value="Genomic_DNA"/>
</dbReference>
<evidence type="ECO:0000256" key="2">
    <source>
        <dbReference type="ARBA" id="ARBA00004651"/>
    </source>
</evidence>
<dbReference type="PROSITE" id="PS50885">
    <property type="entry name" value="HAMP"/>
    <property type="match status" value="1"/>
</dbReference>
<dbReference type="InterPro" id="IPR003660">
    <property type="entry name" value="HAMP_dom"/>
</dbReference>